<dbReference type="RefSeq" id="WP_379479985.1">
    <property type="nucleotide sequence ID" value="NZ_JBHLTL010000001.1"/>
</dbReference>
<dbReference type="PIRSF" id="PIRSF010372">
    <property type="entry name" value="PaiB"/>
    <property type="match status" value="1"/>
</dbReference>
<dbReference type="Pfam" id="PF04299">
    <property type="entry name" value="FMN_bind_2"/>
    <property type="match status" value="1"/>
</dbReference>
<organism evidence="1 2">
    <name type="scientific">Novosphingobium aquiterrae</name>
    <dbReference type="NCBI Taxonomy" id="624388"/>
    <lineage>
        <taxon>Bacteria</taxon>
        <taxon>Pseudomonadati</taxon>
        <taxon>Pseudomonadota</taxon>
        <taxon>Alphaproteobacteria</taxon>
        <taxon>Sphingomonadales</taxon>
        <taxon>Sphingomonadaceae</taxon>
        <taxon>Novosphingobium</taxon>
    </lineage>
</organism>
<gene>
    <name evidence="1" type="ORF">ACFFF7_03585</name>
</gene>
<accession>A0ABV6PF69</accession>
<evidence type="ECO:0000313" key="1">
    <source>
        <dbReference type="EMBL" id="MFC0588487.1"/>
    </source>
</evidence>
<dbReference type="PANTHER" id="PTHR35802:SF1">
    <property type="entry name" value="PROTEASE SYNTHASE AND SPORULATION PROTEIN PAI 2"/>
    <property type="match status" value="1"/>
</dbReference>
<reference evidence="1 2" key="1">
    <citation type="submission" date="2024-09" db="EMBL/GenBank/DDBJ databases">
        <authorList>
            <person name="Sun Q."/>
            <person name="Mori K."/>
        </authorList>
    </citation>
    <scope>NUCLEOTIDE SEQUENCE [LARGE SCALE GENOMIC DNA]</scope>
    <source>
        <strain evidence="1 2">NCAIM B.02537</strain>
    </source>
</reference>
<proteinExistence type="predicted"/>
<comment type="caution">
    <text evidence="1">The sequence shown here is derived from an EMBL/GenBank/DDBJ whole genome shotgun (WGS) entry which is preliminary data.</text>
</comment>
<protein>
    <submittedName>
        <fullName evidence="1">FMN-binding negative transcriptional regulator</fullName>
    </submittedName>
</protein>
<dbReference type="Gene3D" id="2.30.110.10">
    <property type="entry name" value="Electron Transport, Fmn-binding Protein, Chain A"/>
    <property type="match status" value="1"/>
</dbReference>
<dbReference type="SUPFAM" id="SSF50475">
    <property type="entry name" value="FMN-binding split barrel"/>
    <property type="match status" value="1"/>
</dbReference>
<dbReference type="Proteomes" id="UP001589943">
    <property type="component" value="Unassembled WGS sequence"/>
</dbReference>
<sequence>MHPNPAFRRADRVLLEAMLEEVGFGMIFAATPDGPRVAHVPLLYTGDGAVQFHLARGNALTRHLDGATVLAVVNGPDGYVSPRWYADPDQVPTWNYAALELEGRVRRMDDEGLLGQVTALSDKHEARVSEGAPWTMDKLSPARKRGLLASIVGFEIEVQVWRETLKLSQNKDIADRTRAADGLEAEGSPAIAQLMRTLGPAG</sequence>
<dbReference type="PANTHER" id="PTHR35802">
    <property type="entry name" value="PROTEASE SYNTHASE AND SPORULATION PROTEIN PAI 2"/>
    <property type="match status" value="1"/>
</dbReference>
<name>A0ABV6PF69_9SPHN</name>
<dbReference type="InterPro" id="IPR007396">
    <property type="entry name" value="TR_PAI2-type"/>
</dbReference>
<evidence type="ECO:0000313" key="2">
    <source>
        <dbReference type="Proteomes" id="UP001589943"/>
    </source>
</evidence>
<dbReference type="InterPro" id="IPR012349">
    <property type="entry name" value="Split_barrel_FMN-bd"/>
</dbReference>
<dbReference type="EMBL" id="JBHLTL010000001">
    <property type="protein sequence ID" value="MFC0588487.1"/>
    <property type="molecule type" value="Genomic_DNA"/>
</dbReference>
<keyword evidence="2" id="KW-1185">Reference proteome</keyword>